<dbReference type="PANTHER" id="PTHR11353">
    <property type="entry name" value="CHAPERONIN"/>
    <property type="match status" value="1"/>
</dbReference>
<dbReference type="CDD" id="cd03341">
    <property type="entry name" value="TCP1_theta"/>
    <property type="match status" value="1"/>
</dbReference>
<comment type="function">
    <text evidence="8">Molecular chaperone; assists the folding of proteins upon ATP hydrolysis. Known to play a role, in vitro, in the folding of actin and tubulin.</text>
</comment>
<reference evidence="11" key="1">
    <citation type="submission" date="2021-01" db="EMBL/GenBank/DDBJ databases">
        <authorList>
            <person name="Corre E."/>
            <person name="Pelletier E."/>
            <person name="Niang G."/>
            <person name="Scheremetjew M."/>
            <person name="Finn R."/>
            <person name="Kale V."/>
            <person name="Holt S."/>
            <person name="Cochrane G."/>
            <person name="Meng A."/>
            <person name="Brown T."/>
            <person name="Cohen L."/>
        </authorList>
    </citation>
    <scope>NUCLEOTIDE SEQUENCE</scope>
    <source>
        <strain evidence="11">Ras09</strain>
    </source>
</reference>
<dbReference type="InterPro" id="IPR002194">
    <property type="entry name" value="Chaperonin_TCP-1_CS"/>
</dbReference>
<gene>
    <name evidence="11" type="ORF">SRAS04492_LOCUS416</name>
</gene>
<dbReference type="GO" id="GO:0051082">
    <property type="term" value="F:unfolded protein binding"/>
    <property type="evidence" value="ECO:0007669"/>
    <property type="project" value="InterPro"/>
</dbReference>
<dbReference type="NCBIfam" id="TIGR02346">
    <property type="entry name" value="chap_CCT_theta"/>
    <property type="match status" value="1"/>
</dbReference>
<dbReference type="InterPro" id="IPR012721">
    <property type="entry name" value="Chap_CCT_theta"/>
</dbReference>
<evidence type="ECO:0000256" key="10">
    <source>
        <dbReference type="RuleBase" id="RU004187"/>
    </source>
</evidence>
<dbReference type="Gene3D" id="1.10.560.10">
    <property type="entry name" value="GroEL-like equatorial domain"/>
    <property type="match status" value="1"/>
</dbReference>
<dbReference type="PRINTS" id="PR00304">
    <property type="entry name" value="TCOMPLEXTCP1"/>
</dbReference>
<dbReference type="Gene3D" id="3.50.7.10">
    <property type="entry name" value="GroEL"/>
    <property type="match status" value="1"/>
</dbReference>
<evidence type="ECO:0000256" key="9">
    <source>
        <dbReference type="ARBA" id="ARBA00029602"/>
    </source>
</evidence>
<dbReference type="InterPro" id="IPR002423">
    <property type="entry name" value="Cpn60/GroEL/TCP-1"/>
</dbReference>
<proteinExistence type="inferred from homology"/>
<protein>
    <recommendedName>
        <fullName evidence="9">CCT-theta</fullName>
    </recommendedName>
</protein>
<dbReference type="InterPro" id="IPR027410">
    <property type="entry name" value="TCP-1-like_intermed_sf"/>
</dbReference>
<accession>A0A7S3CHN9</accession>
<comment type="similarity">
    <text evidence="2 10">Belongs to the TCP-1 chaperonin family.</text>
</comment>
<dbReference type="SUPFAM" id="SSF48592">
    <property type="entry name" value="GroEL equatorial domain-like"/>
    <property type="match status" value="1"/>
</dbReference>
<keyword evidence="7 10" id="KW-0143">Chaperone</keyword>
<dbReference type="Gene3D" id="3.30.260.10">
    <property type="entry name" value="TCP-1-like chaperonin intermediate domain"/>
    <property type="match status" value="1"/>
</dbReference>
<organism evidence="11">
    <name type="scientific">Strombidium rassoulzadegani</name>
    <dbReference type="NCBI Taxonomy" id="1082188"/>
    <lineage>
        <taxon>Eukaryota</taxon>
        <taxon>Sar</taxon>
        <taxon>Alveolata</taxon>
        <taxon>Ciliophora</taxon>
        <taxon>Intramacronucleata</taxon>
        <taxon>Spirotrichea</taxon>
        <taxon>Oligotrichia</taxon>
        <taxon>Strombidiidae</taxon>
        <taxon>Strombidium</taxon>
    </lineage>
</organism>
<evidence type="ECO:0000313" key="11">
    <source>
        <dbReference type="EMBL" id="CAE0228632.1"/>
    </source>
</evidence>
<evidence type="ECO:0000256" key="5">
    <source>
        <dbReference type="ARBA" id="ARBA00022741"/>
    </source>
</evidence>
<name>A0A7S3CHN9_9SPIT</name>
<dbReference type="Pfam" id="PF00118">
    <property type="entry name" value="Cpn60_TCP1"/>
    <property type="match status" value="1"/>
</dbReference>
<dbReference type="GO" id="GO:0016887">
    <property type="term" value="F:ATP hydrolysis activity"/>
    <property type="evidence" value="ECO:0007669"/>
    <property type="project" value="InterPro"/>
</dbReference>
<dbReference type="PROSITE" id="PS00750">
    <property type="entry name" value="TCP1_1"/>
    <property type="match status" value="1"/>
</dbReference>
<dbReference type="InterPro" id="IPR027409">
    <property type="entry name" value="GroEL-like_apical_dom_sf"/>
</dbReference>
<evidence type="ECO:0000256" key="8">
    <source>
        <dbReference type="ARBA" id="ARBA00024677"/>
    </source>
</evidence>
<evidence type="ECO:0000256" key="4">
    <source>
        <dbReference type="ARBA" id="ARBA00022490"/>
    </source>
</evidence>
<keyword evidence="5 10" id="KW-0547">Nucleotide-binding</keyword>
<dbReference type="InterPro" id="IPR017998">
    <property type="entry name" value="Chaperone_TCP-1"/>
</dbReference>
<dbReference type="GO" id="GO:0005524">
    <property type="term" value="F:ATP binding"/>
    <property type="evidence" value="ECO:0007669"/>
    <property type="project" value="UniProtKB-KW"/>
</dbReference>
<dbReference type="InterPro" id="IPR027413">
    <property type="entry name" value="GROEL-like_equatorial_sf"/>
</dbReference>
<dbReference type="SUPFAM" id="SSF54849">
    <property type="entry name" value="GroEL-intermediate domain like"/>
    <property type="match status" value="1"/>
</dbReference>
<keyword evidence="4" id="KW-0963">Cytoplasm</keyword>
<evidence type="ECO:0000256" key="1">
    <source>
        <dbReference type="ARBA" id="ARBA00004496"/>
    </source>
</evidence>
<dbReference type="AlphaFoldDB" id="A0A7S3CHN9"/>
<evidence type="ECO:0000256" key="3">
    <source>
        <dbReference type="ARBA" id="ARBA00011531"/>
    </source>
</evidence>
<dbReference type="SUPFAM" id="SSF52029">
    <property type="entry name" value="GroEL apical domain-like"/>
    <property type="match status" value="1"/>
</dbReference>
<dbReference type="GO" id="GO:0140662">
    <property type="term" value="F:ATP-dependent protein folding chaperone"/>
    <property type="evidence" value="ECO:0007669"/>
    <property type="project" value="InterPro"/>
</dbReference>
<comment type="subunit">
    <text evidence="3">Heterooligomeric complex of about 850 to 900 kDa that forms two stacked rings, 12 to 16 nm in diameter.</text>
</comment>
<dbReference type="EMBL" id="HBIA01000812">
    <property type="protein sequence ID" value="CAE0228632.1"/>
    <property type="molecule type" value="Transcribed_RNA"/>
</dbReference>
<sequence>MFGAANGLLKEGARHYSGLEEAMFRNIEACQQLSQMTRSALGPHGMNKMVINHLDKLFVTSDAATIIKESDINHPAARMIAQATKMQENECGDGTNFVISLAGELMVQAQSLLQMGLHPSEILIGYEKASKKWHELFNDVVAYTLKDMKNHDELKMCIKASVASKQFGLEDLLSELITEACQHALFKSKKLNVDNIRVQKILGGNIHDSEVVRGMVVIRQSETTIHRVANAKVAVYNTNIEMNQGETKGTVLFESASQLECYSRSEEDQFELFIKGLAEAGVNCVVCQGSMSEMAVHFFEKYKIMAIKIMSKFELKRIARAVGATPIVKLGTPTPDELGFADEVHFKEISSQKCIVFRRDQDENRMATIVLRGSTTSLLEDVERAIDDGVNTIKCLCRDKRLVAGAGATDIHLAKKIQDYAKTQPGLDQYAIERFGQSLEVVPRVLSDNAGLKAEEIIADLYSKTGDSFKFGIDVSDGKVKDVTEVGIYDCWETKSWAFKLCVDAVLTILKVDQIIMSKPSGGPNMSQAAKRPEGYDDL</sequence>
<dbReference type="FunFam" id="3.50.7.10:FF:000008">
    <property type="entry name" value="T-complex protein 1 subunit theta"/>
    <property type="match status" value="1"/>
</dbReference>
<evidence type="ECO:0000256" key="2">
    <source>
        <dbReference type="ARBA" id="ARBA00008020"/>
    </source>
</evidence>
<comment type="subcellular location">
    <subcellularLocation>
        <location evidence="1">Cytoplasm</location>
    </subcellularLocation>
</comment>
<evidence type="ECO:0000256" key="6">
    <source>
        <dbReference type="ARBA" id="ARBA00022840"/>
    </source>
</evidence>
<keyword evidence="6 10" id="KW-0067">ATP-binding</keyword>
<dbReference type="GO" id="GO:0005737">
    <property type="term" value="C:cytoplasm"/>
    <property type="evidence" value="ECO:0007669"/>
    <property type="project" value="UniProtKB-SubCell"/>
</dbReference>
<evidence type="ECO:0000256" key="7">
    <source>
        <dbReference type="ARBA" id="ARBA00023186"/>
    </source>
</evidence>